<dbReference type="InterPro" id="IPR020615">
    <property type="entry name" value="Thiolase_acyl_enz_int_AS"/>
</dbReference>
<organism evidence="8 9">
    <name type="scientific">Yersinia intermedia</name>
    <dbReference type="NCBI Taxonomy" id="631"/>
    <lineage>
        <taxon>Bacteria</taxon>
        <taxon>Pseudomonadati</taxon>
        <taxon>Pseudomonadota</taxon>
        <taxon>Gammaproteobacteria</taxon>
        <taxon>Enterobacterales</taxon>
        <taxon>Yersiniaceae</taxon>
        <taxon>Yersinia</taxon>
    </lineage>
</organism>
<evidence type="ECO:0000313" key="9">
    <source>
        <dbReference type="Proteomes" id="UP000043316"/>
    </source>
</evidence>
<dbReference type="EC" id="2.3.1.16" evidence="8"/>
<dbReference type="AlphaFoldDB" id="A0A0H5MC77"/>
<evidence type="ECO:0000256" key="2">
    <source>
        <dbReference type="ARBA" id="ARBA00022679"/>
    </source>
</evidence>
<dbReference type="InterPro" id="IPR020610">
    <property type="entry name" value="Thiolase_AS"/>
</dbReference>
<dbReference type="PROSITE" id="PS00737">
    <property type="entry name" value="THIOLASE_2"/>
    <property type="match status" value="1"/>
</dbReference>
<protein>
    <submittedName>
        <fullName evidence="8">3-ketoacyl-CoA thiolase</fullName>
        <ecNumber evidence="8">2.3.1.16</ecNumber>
        <ecNumber evidence="8">2.3.1.9</ecNumber>
    </submittedName>
</protein>
<name>A0A0H5MC77_YERIN</name>
<dbReference type="Gene3D" id="3.40.47.10">
    <property type="match status" value="2"/>
</dbReference>
<dbReference type="Pfam" id="PF02803">
    <property type="entry name" value="Thiolase_C"/>
    <property type="match status" value="1"/>
</dbReference>
<gene>
    <name evidence="8" type="primary">fadA_1</name>
    <name evidence="8" type="ORF">ERS008476_01600</name>
</gene>
<keyword evidence="2 5" id="KW-0808">Transferase</keyword>
<dbReference type="GO" id="GO:0044281">
    <property type="term" value="P:small molecule metabolic process"/>
    <property type="evidence" value="ECO:0007669"/>
    <property type="project" value="UniProtKB-ARBA"/>
</dbReference>
<dbReference type="CDD" id="cd00751">
    <property type="entry name" value="thiolase"/>
    <property type="match status" value="1"/>
</dbReference>
<dbReference type="Proteomes" id="UP000043316">
    <property type="component" value="Unassembled WGS sequence"/>
</dbReference>
<sequence>MMSNSVVIVSAKRTAIGKFSGSLAGTSAVDLGAATVRANLAELPDDFQIDEVILGNVLQAGLGQNPAHQVSRRAGLRESVSSLTLNKVCGSGLKSVVIGAQSILSGDNQVCLTGGMENMSAAPYLLEKARQGYRMGDGKLVDVMIRDGLWCAFNDYHMGMTAENIARRYQLSRQEQDQVAVDSQRKAIAAIQAGYFKDEIVPLTLMVKKEPRIFEQDEFPRADTTLASLAQLRPAFDRDGTVTAGNASGINDASATLVLMSEQVAREQGLVPLARIRSWASAGVGSDVMGLGPIPATQKALLRAGMTMADLDLIEANEAFAAQYLAVQRDLALDPAKVNVNGGAIALGHPIGASGARILVTLVHALRNRDKTTGLATLCIGGGQGIAMIIERV</sequence>
<accession>A0A0H5MC77</accession>
<keyword evidence="3 5" id="KW-0012">Acyltransferase</keyword>
<dbReference type="PANTHER" id="PTHR18919:SF107">
    <property type="entry name" value="ACETYL-COA ACETYLTRANSFERASE, CYTOSOLIC"/>
    <property type="match status" value="1"/>
</dbReference>
<comment type="similarity">
    <text evidence="1 5">Belongs to the thiolase-like superfamily. Thiolase family.</text>
</comment>
<dbReference type="PIRSF" id="PIRSF000429">
    <property type="entry name" value="Ac-CoA_Ac_transf"/>
    <property type="match status" value="1"/>
</dbReference>
<evidence type="ECO:0000259" key="6">
    <source>
        <dbReference type="Pfam" id="PF00108"/>
    </source>
</evidence>
<dbReference type="SUPFAM" id="SSF53901">
    <property type="entry name" value="Thiolase-like"/>
    <property type="match status" value="2"/>
</dbReference>
<dbReference type="InterPro" id="IPR020616">
    <property type="entry name" value="Thiolase_N"/>
</dbReference>
<dbReference type="InterPro" id="IPR016039">
    <property type="entry name" value="Thiolase-like"/>
</dbReference>
<dbReference type="EC" id="2.3.1.9" evidence="8"/>
<evidence type="ECO:0000256" key="3">
    <source>
        <dbReference type="ARBA" id="ARBA00023315"/>
    </source>
</evidence>
<dbReference type="FunFam" id="3.40.47.10:FF:000010">
    <property type="entry name" value="Acetyl-CoA acetyltransferase (Thiolase)"/>
    <property type="match status" value="1"/>
</dbReference>
<feature type="domain" description="Thiolase N-terminal" evidence="6">
    <location>
        <begin position="6"/>
        <end position="263"/>
    </location>
</feature>
<proteinExistence type="inferred from homology"/>
<feature type="active site" description="Proton acceptor" evidence="4">
    <location>
        <position position="349"/>
    </location>
</feature>
<feature type="active site" description="Acyl-thioester intermediate" evidence="4">
    <location>
        <position position="89"/>
    </location>
</feature>
<dbReference type="PROSITE" id="PS00098">
    <property type="entry name" value="THIOLASE_1"/>
    <property type="match status" value="1"/>
</dbReference>
<dbReference type="PROSITE" id="PS00099">
    <property type="entry name" value="THIOLASE_3"/>
    <property type="match status" value="1"/>
</dbReference>
<evidence type="ECO:0000259" key="7">
    <source>
        <dbReference type="Pfam" id="PF02803"/>
    </source>
</evidence>
<evidence type="ECO:0000256" key="1">
    <source>
        <dbReference type="ARBA" id="ARBA00010982"/>
    </source>
</evidence>
<evidence type="ECO:0000313" key="8">
    <source>
        <dbReference type="EMBL" id="CRY54671.1"/>
    </source>
</evidence>
<feature type="active site" description="Proton acceptor" evidence="4">
    <location>
        <position position="379"/>
    </location>
</feature>
<dbReference type="EMBL" id="CWJI01000002">
    <property type="protein sequence ID" value="CRY54671.1"/>
    <property type="molecule type" value="Genomic_DNA"/>
</dbReference>
<feature type="domain" description="Thiolase C-terminal" evidence="7">
    <location>
        <begin position="272"/>
        <end position="392"/>
    </location>
</feature>
<dbReference type="NCBIfam" id="TIGR01930">
    <property type="entry name" value="AcCoA-C-Actrans"/>
    <property type="match status" value="1"/>
</dbReference>
<dbReference type="Pfam" id="PF00108">
    <property type="entry name" value="Thiolase_N"/>
    <property type="match status" value="1"/>
</dbReference>
<dbReference type="PANTHER" id="PTHR18919">
    <property type="entry name" value="ACETYL-COA C-ACYLTRANSFERASE"/>
    <property type="match status" value="1"/>
</dbReference>
<dbReference type="GO" id="GO:0003985">
    <property type="term" value="F:acetyl-CoA C-acetyltransferase activity"/>
    <property type="evidence" value="ECO:0007669"/>
    <property type="project" value="UniProtKB-EC"/>
</dbReference>
<reference evidence="9" key="1">
    <citation type="submission" date="2015-03" db="EMBL/GenBank/DDBJ databases">
        <authorList>
            <consortium name="Pathogen Informatics"/>
        </authorList>
    </citation>
    <scope>NUCLEOTIDE SEQUENCE [LARGE SCALE GENOMIC DNA]</scope>
    <source>
        <strain evidence="9">R148</strain>
    </source>
</reference>
<dbReference type="InterPro" id="IPR020613">
    <property type="entry name" value="Thiolase_CS"/>
</dbReference>
<evidence type="ECO:0000256" key="5">
    <source>
        <dbReference type="RuleBase" id="RU003557"/>
    </source>
</evidence>
<dbReference type="InterPro" id="IPR002155">
    <property type="entry name" value="Thiolase"/>
</dbReference>
<dbReference type="InterPro" id="IPR020617">
    <property type="entry name" value="Thiolase_C"/>
</dbReference>
<evidence type="ECO:0000256" key="4">
    <source>
        <dbReference type="PIRSR" id="PIRSR000429-1"/>
    </source>
</evidence>